<evidence type="ECO:0000313" key="11">
    <source>
        <dbReference type="Proteomes" id="UP000095563"/>
    </source>
</evidence>
<accession>A0A174RCM9</accession>
<feature type="transmembrane region" description="Helical" evidence="7">
    <location>
        <begin position="350"/>
        <end position="372"/>
    </location>
</feature>
<feature type="transmembrane region" description="Helical" evidence="7">
    <location>
        <begin position="21"/>
        <end position="42"/>
    </location>
</feature>
<evidence type="ECO:0000256" key="5">
    <source>
        <dbReference type="ARBA" id="ARBA00023136"/>
    </source>
</evidence>
<dbReference type="EC" id="3.6.3.-" evidence="10"/>
<feature type="domain" description="MacB-like periplasmic core" evidence="9">
    <location>
        <begin position="21"/>
        <end position="230"/>
    </location>
</feature>
<feature type="transmembrane region" description="Helical" evidence="7">
    <location>
        <begin position="267"/>
        <end position="290"/>
    </location>
</feature>
<keyword evidence="10" id="KW-0378">Hydrolase</keyword>
<reference evidence="10 11" key="1">
    <citation type="submission" date="2015-09" db="EMBL/GenBank/DDBJ databases">
        <authorList>
            <consortium name="Pathogen Informatics"/>
        </authorList>
    </citation>
    <scope>NUCLEOTIDE SEQUENCE [LARGE SCALE GENOMIC DNA]</scope>
    <source>
        <strain evidence="10 11">2789STDY5834956</strain>
    </source>
</reference>
<evidence type="ECO:0000313" key="10">
    <source>
        <dbReference type="EMBL" id="CUP83194.1"/>
    </source>
</evidence>
<dbReference type="Proteomes" id="UP000095563">
    <property type="component" value="Unassembled WGS sequence"/>
</dbReference>
<dbReference type="InterPro" id="IPR003838">
    <property type="entry name" value="ABC3_permease_C"/>
</dbReference>
<dbReference type="RefSeq" id="WP_055206952.1">
    <property type="nucleotide sequence ID" value="NZ_CZBO01000001.1"/>
</dbReference>
<dbReference type="Pfam" id="PF02687">
    <property type="entry name" value="FtsX"/>
    <property type="match status" value="1"/>
</dbReference>
<evidence type="ECO:0000256" key="7">
    <source>
        <dbReference type="SAM" id="Phobius"/>
    </source>
</evidence>
<evidence type="ECO:0000256" key="1">
    <source>
        <dbReference type="ARBA" id="ARBA00004651"/>
    </source>
</evidence>
<dbReference type="GO" id="GO:0022857">
    <property type="term" value="F:transmembrane transporter activity"/>
    <property type="evidence" value="ECO:0007669"/>
    <property type="project" value="TreeGrafter"/>
</dbReference>
<evidence type="ECO:0000259" key="8">
    <source>
        <dbReference type="Pfam" id="PF02687"/>
    </source>
</evidence>
<keyword evidence="3 7" id="KW-0812">Transmembrane</keyword>
<feature type="domain" description="ABC3 transporter permease C-terminal" evidence="8">
    <location>
        <begin position="269"/>
        <end position="380"/>
    </location>
</feature>
<comment type="similarity">
    <text evidence="6">Belongs to the ABC-4 integral membrane protein family.</text>
</comment>
<evidence type="ECO:0000256" key="4">
    <source>
        <dbReference type="ARBA" id="ARBA00022989"/>
    </source>
</evidence>
<dbReference type="InterPro" id="IPR050250">
    <property type="entry name" value="Macrolide_Exporter_MacB"/>
</dbReference>
<evidence type="ECO:0000256" key="6">
    <source>
        <dbReference type="ARBA" id="ARBA00038076"/>
    </source>
</evidence>
<evidence type="ECO:0000256" key="3">
    <source>
        <dbReference type="ARBA" id="ARBA00022692"/>
    </source>
</evidence>
<gene>
    <name evidence="10" type="primary">macB_4</name>
    <name evidence="10" type="ORF">ERS852568_00961</name>
</gene>
<dbReference type="GO" id="GO:0016787">
    <property type="term" value="F:hydrolase activity"/>
    <property type="evidence" value="ECO:0007669"/>
    <property type="project" value="UniProtKB-KW"/>
</dbReference>
<evidence type="ECO:0000256" key="2">
    <source>
        <dbReference type="ARBA" id="ARBA00022475"/>
    </source>
</evidence>
<keyword evidence="5 7" id="KW-0472">Membrane</keyword>
<dbReference type="Pfam" id="PF12704">
    <property type="entry name" value="MacB_PCD"/>
    <property type="match status" value="1"/>
</dbReference>
<keyword evidence="2" id="KW-1003">Cell membrane</keyword>
<dbReference type="AlphaFoldDB" id="A0A174RCM9"/>
<dbReference type="GO" id="GO:0005886">
    <property type="term" value="C:plasma membrane"/>
    <property type="evidence" value="ECO:0007669"/>
    <property type="project" value="UniProtKB-SubCell"/>
</dbReference>
<dbReference type="PANTHER" id="PTHR30572:SF4">
    <property type="entry name" value="ABC TRANSPORTER PERMEASE YTRF"/>
    <property type="match status" value="1"/>
</dbReference>
<sequence length="389" mass="42589">MGIVQSFKLAFKQLLSNKMRSILTMLGIIIGVLSVTLLVSVANSMTESVNSQMTDLGSNIISVMVTSKDPNKQLSYTDAKKFKNIDNIEKISADVSGNVDLKYSDKDKIASIVGTDNNFIDLENKKLSEGRFILPIDIKYNNKVVVLGNQIAKDIFGFENPLHKYVKLNGVKYKVVGIFDKDTSALNSTNDKIYAPITSVQRLIKNIYVSNLYLKVNDTDSIDNTMSIIEKKLDKIFDDEEHAYMLINQQQILDTISSMQGTMTTTVGVIAGISLLVGGIGIMNIMLVSVTERTREIGIRKALGAKRRDILMQFLIESIVISLIGGIIGAILGIIGSQAFNSVLGVTSGISWGIVIFGLVFSMFIGVIFGLMPANKASKLLPIDALRTE</sequence>
<dbReference type="EMBL" id="CZBO01000001">
    <property type="protein sequence ID" value="CUP83194.1"/>
    <property type="molecule type" value="Genomic_DNA"/>
</dbReference>
<feature type="transmembrane region" description="Helical" evidence="7">
    <location>
        <begin position="310"/>
        <end position="335"/>
    </location>
</feature>
<keyword evidence="4 7" id="KW-1133">Transmembrane helix</keyword>
<proteinExistence type="inferred from homology"/>
<evidence type="ECO:0000259" key="9">
    <source>
        <dbReference type="Pfam" id="PF12704"/>
    </source>
</evidence>
<name>A0A174RCM9_9CLOT</name>
<dbReference type="InterPro" id="IPR025857">
    <property type="entry name" value="MacB_PCD"/>
</dbReference>
<protein>
    <submittedName>
        <fullName evidence="10">Lipoprotein release ABC transporter permease</fullName>
        <ecNumber evidence="10">3.6.3.-</ecNumber>
    </submittedName>
</protein>
<comment type="subcellular location">
    <subcellularLocation>
        <location evidence="1">Cell membrane</location>
        <topology evidence="1">Multi-pass membrane protein</topology>
    </subcellularLocation>
</comment>
<keyword evidence="10" id="KW-0449">Lipoprotein</keyword>
<organism evidence="10 11">
    <name type="scientific">Clostridium baratii</name>
    <dbReference type="NCBI Taxonomy" id="1561"/>
    <lineage>
        <taxon>Bacteria</taxon>
        <taxon>Bacillati</taxon>
        <taxon>Bacillota</taxon>
        <taxon>Clostridia</taxon>
        <taxon>Eubacteriales</taxon>
        <taxon>Clostridiaceae</taxon>
        <taxon>Clostridium</taxon>
    </lineage>
</organism>
<dbReference type="PANTHER" id="PTHR30572">
    <property type="entry name" value="MEMBRANE COMPONENT OF TRANSPORTER-RELATED"/>
    <property type="match status" value="1"/>
</dbReference>